<protein>
    <recommendedName>
        <fullName evidence="2">BON domain-containing protein</fullName>
    </recommendedName>
</protein>
<dbReference type="EMBL" id="CP014579">
    <property type="protein sequence ID" value="ANB76420.1"/>
    <property type="molecule type" value="Genomic_DNA"/>
</dbReference>
<gene>
    <name evidence="3" type="ORF">AYM40_29755</name>
</gene>
<proteinExistence type="predicted"/>
<evidence type="ECO:0000259" key="2">
    <source>
        <dbReference type="PROSITE" id="PS50914"/>
    </source>
</evidence>
<dbReference type="AlphaFoldDB" id="A0A160FTD3"/>
<sequence length="119" mass="12425">MMRLSIFTVTCGLVALLSMNLAFAQSASDANTAQPAGSTSKSAIRAQNRQLSKAVRHALYATKGLTSSNIAVLVKGGAVSLVRTVPDSSQIQLAGDAAKRVPQVQSVDNRIVLEEEGAQ</sequence>
<keyword evidence="4" id="KW-1185">Reference proteome</keyword>
<evidence type="ECO:0000313" key="4">
    <source>
        <dbReference type="Proteomes" id="UP000076852"/>
    </source>
</evidence>
<dbReference type="Proteomes" id="UP000076852">
    <property type="component" value="Chromosome 2"/>
</dbReference>
<feature type="signal peptide" evidence="1">
    <location>
        <begin position="1"/>
        <end position="24"/>
    </location>
</feature>
<feature type="domain" description="BON" evidence="2">
    <location>
        <begin position="47"/>
        <end position="115"/>
    </location>
</feature>
<dbReference type="KEGG" id="buz:AYM40_29755"/>
<dbReference type="PROSITE" id="PS50914">
    <property type="entry name" value="BON"/>
    <property type="match status" value="1"/>
</dbReference>
<reference evidence="3 4" key="1">
    <citation type="journal article" date="2016" name="Gene">
        <title>PacBio SMRT assembly of a complex multi-replicon genome reveals chlorocatechol degradative operon in a region of genome plasticity.</title>
        <authorList>
            <person name="Ricker N."/>
            <person name="Shen S.Y."/>
            <person name="Goordial J."/>
            <person name="Jin S."/>
            <person name="Fulthorpe R.R."/>
        </authorList>
    </citation>
    <scope>NUCLEOTIDE SEQUENCE [LARGE SCALE GENOMIC DNA]</scope>
    <source>
        <strain evidence="3 4">OLGA172</strain>
    </source>
</reference>
<name>A0A160FTD3_9BURK</name>
<dbReference type="InterPro" id="IPR007055">
    <property type="entry name" value="BON_dom"/>
</dbReference>
<accession>A0A160FTD3</accession>
<evidence type="ECO:0000313" key="3">
    <source>
        <dbReference type="EMBL" id="ANB76420.1"/>
    </source>
</evidence>
<organism evidence="3 4">
    <name type="scientific">Paraburkholderia phytofirmans OLGA172</name>
    <dbReference type="NCBI Taxonomy" id="1417228"/>
    <lineage>
        <taxon>Bacteria</taxon>
        <taxon>Pseudomonadati</taxon>
        <taxon>Pseudomonadota</taxon>
        <taxon>Betaproteobacteria</taxon>
        <taxon>Burkholderiales</taxon>
        <taxon>Burkholderiaceae</taxon>
        <taxon>Paraburkholderia</taxon>
    </lineage>
</organism>
<keyword evidence="1" id="KW-0732">Signal</keyword>
<dbReference type="Pfam" id="PF04972">
    <property type="entry name" value="BON"/>
    <property type="match status" value="1"/>
</dbReference>
<dbReference type="Gene3D" id="3.30.1340.30">
    <property type="match status" value="1"/>
</dbReference>
<feature type="chain" id="PRO_5007813922" description="BON domain-containing protein" evidence="1">
    <location>
        <begin position="25"/>
        <end position="119"/>
    </location>
</feature>
<evidence type="ECO:0000256" key="1">
    <source>
        <dbReference type="SAM" id="SignalP"/>
    </source>
</evidence>